<evidence type="ECO:0000256" key="5">
    <source>
        <dbReference type="ARBA" id="ARBA00022741"/>
    </source>
</evidence>
<keyword evidence="4 7" id="KW-0436">Ligase</keyword>
<comment type="caution">
    <text evidence="12">The sequence shown here is derived from an EMBL/GenBank/DDBJ whole genome shotgun (WGS) entry which is preliminary data.</text>
</comment>
<comment type="similarity">
    <text evidence="7">Belongs to the MurCDEF family.</text>
</comment>
<dbReference type="GO" id="GO:0009252">
    <property type="term" value="P:peptidoglycan biosynthetic process"/>
    <property type="evidence" value="ECO:0007669"/>
    <property type="project" value="UniProtKB-UniRule"/>
</dbReference>
<evidence type="ECO:0000256" key="8">
    <source>
        <dbReference type="RuleBase" id="RU003664"/>
    </source>
</evidence>
<name>A0A166WG21_9GAMM</name>
<comment type="pathway">
    <text evidence="2 7 8">Cell wall biogenesis; peptidoglycan biosynthesis.</text>
</comment>
<organism evidence="12 13">
    <name type="scientific">Pseudoalteromonas luteoviolacea DSM 6061</name>
    <dbReference type="NCBI Taxonomy" id="1365250"/>
    <lineage>
        <taxon>Bacteria</taxon>
        <taxon>Pseudomonadati</taxon>
        <taxon>Pseudomonadota</taxon>
        <taxon>Gammaproteobacteria</taxon>
        <taxon>Alteromonadales</taxon>
        <taxon>Pseudoalteromonadaceae</taxon>
        <taxon>Pseudoalteromonas</taxon>
    </lineage>
</organism>
<dbReference type="GO" id="GO:0008360">
    <property type="term" value="P:regulation of cell shape"/>
    <property type="evidence" value="ECO:0007669"/>
    <property type="project" value="UniProtKB-KW"/>
</dbReference>
<gene>
    <name evidence="7" type="primary">murD</name>
    <name evidence="12" type="ORF">N475_16790</name>
</gene>
<evidence type="ECO:0000256" key="1">
    <source>
        <dbReference type="ARBA" id="ARBA00004496"/>
    </source>
</evidence>
<dbReference type="UniPathway" id="UPA00219"/>
<evidence type="ECO:0000256" key="7">
    <source>
        <dbReference type="HAMAP-Rule" id="MF_00639"/>
    </source>
</evidence>
<dbReference type="GO" id="GO:0005737">
    <property type="term" value="C:cytoplasm"/>
    <property type="evidence" value="ECO:0007669"/>
    <property type="project" value="UniProtKB-SubCell"/>
</dbReference>
<evidence type="ECO:0000256" key="9">
    <source>
        <dbReference type="SAM" id="Phobius"/>
    </source>
</evidence>
<evidence type="ECO:0000256" key="4">
    <source>
        <dbReference type="ARBA" id="ARBA00022598"/>
    </source>
</evidence>
<keyword evidence="7 8" id="KW-0133">Cell shape</keyword>
<accession>A0A166WG21</accession>
<dbReference type="SUPFAM" id="SSF53623">
    <property type="entry name" value="MurD-like peptide ligases, catalytic domain"/>
    <property type="match status" value="1"/>
</dbReference>
<keyword evidence="7 8" id="KW-0132">Cell division</keyword>
<protein>
    <recommendedName>
        <fullName evidence="7 8">UDP-N-acetylmuramoylalanine--D-glutamate ligase</fullName>
        <ecNumber evidence="7 8">6.3.2.9</ecNumber>
    </recommendedName>
    <alternativeName>
        <fullName evidence="7">D-glutamic acid-adding enzyme</fullName>
    </alternativeName>
    <alternativeName>
        <fullName evidence="7">UDP-N-acetylmuramoyl-L-alanyl-D-glutamate synthetase</fullName>
    </alternativeName>
</protein>
<reference evidence="12 13" key="1">
    <citation type="submission" date="2013-07" db="EMBL/GenBank/DDBJ databases">
        <title>Comparative Genomic and Metabolomic Analysis of Twelve Strains of Pseudoalteromonas luteoviolacea.</title>
        <authorList>
            <person name="Vynne N.G."/>
            <person name="Mansson M."/>
            <person name="Gram L."/>
        </authorList>
    </citation>
    <scope>NUCLEOTIDE SEQUENCE [LARGE SCALE GENOMIC DNA]</scope>
    <source>
        <strain evidence="12 13">DSM 6061</strain>
    </source>
</reference>
<dbReference type="PANTHER" id="PTHR43692">
    <property type="entry name" value="UDP-N-ACETYLMURAMOYLALANINE--D-GLUTAMATE LIGASE"/>
    <property type="match status" value="1"/>
</dbReference>
<keyword evidence="13" id="KW-1185">Reference proteome</keyword>
<dbReference type="PANTHER" id="PTHR43692:SF1">
    <property type="entry name" value="UDP-N-ACETYLMURAMOYLALANINE--D-GLUTAMATE LIGASE"/>
    <property type="match status" value="1"/>
</dbReference>
<keyword evidence="6 7" id="KW-0067">ATP-binding</keyword>
<feature type="transmembrane region" description="Helical" evidence="9">
    <location>
        <begin position="12"/>
        <end position="29"/>
    </location>
</feature>
<sequence>MNYLDKLKQQHITILGLGVTGLGIVRFMVQHGITPKVVDTRAVPPGADWLAHNVPECEAVFGPLAEAALTRTDLIVISPGIPLYDRYVAQAIADGTEVIGDVELFARLNDKPVVAVTGSNGKSTVVSLATEVCKAAGLKVGLGGNIGTSVLDLLDQELDLIILELSSFQLETTQSLQCISAMILNITEDHMDRYPDFDAYCAAKRRIHQQTDLLVYNRDDEQTYQKHKNVVSVGLSNADYCIETSSGQEFFSVLGEAFLPANCLSIPGKHNQFNALSVMAILRPFDIDKQAFEKGFGQFNGLAHRCQLVAEISGIRYFNDSKATNVGATVTALESLSDECEKIILILGGDAKGADTAPLNAPLRMHCRAVLCFGKDADLFTPLHDNSMKVATLQEAVSEASKQAKAGDIVLLAPACASIDMYPNYMVRGEEFSKLVGEL</sequence>
<evidence type="ECO:0000256" key="2">
    <source>
        <dbReference type="ARBA" id="ARBA00004752"/>
    </source>
</evidence>
<keyword evidence="7 8" id="KW-0573">Peptidoglycan synthesis</keyword>
<comment type="catalytic activity">
    <reaction evidence="7 8">
        <text>UDP-N-acetyl-alpha-D-muramoyl-L-alanine + D-glutamate + ATP = UDP-N-acetyl-alpha-D-muramoyl-L-alanyl-D-glutamate + ADP + phosphate + H(+)</text>
        <dbReference type="Rhea" id="RHEA:16429"/>
        <dbReference type="ChEBI" id="CHEBI:15378"/>
        <dbReference type="ChEBI" id="CHEBI:29986"/>
        <dbReference type="ChEBI" id="CHEBI:30616"/>
        <dbReference type="ChEBI" id="CHEBI:43474"/>
        <dbReference type="ChEBI" id="CHEBI:83898"/>
        <dbReference type="ChEBI" id="CHEBI:83900"/>
        <dbReference type="ChEBI" id="CHEBI:456216"/>
        <dbReference type="EC" id="6.3.2.9"/>
    </reaction>
</comment>
<feature type="domain" description="Mur ligase central" evidence="11">
    <location>
        <begin position="116"/>
        <end position="281"/>
    </location>
</feature>
<dbReference type="SUPFAM" id="SSF53244">
    <property type="entry name" value="MurD-like peptide ligases, peptide-binding domain"/>
    <property type="match status" value="1"/>
</dbReference>
<proteinExistence type="inferred from homology"/>
<dbReference type="Pfam" id="PF21799">
    <property type="entry name" value="MurD-like_N"/>
    <property type="match status" value="1"/>
</dbReference>
<dbReference type="InterPro" id="IPR036615">
    <property type="entry name" value="Mur_ligase_C_dom_sf"/>
</dbReference>
<feature type="domain" description="Mur ligase C-terminal" evidence="10">
    <location>
        <begin position="304"/>
        <end position="416"/>
    </location>
</feature>
<keyword evidence="9" id="KW-1133">Transmembrane helix</keyword>
<evidence type="ECO:0000259" key="11">
    <source>
        <dbReference type="Pfam" id="PF08245"/>
    </source>
</evidence>
<keyword evidence="9" id="KW-0812">Transmembrane</keyword>
<dbReference type="SUPFAM" id="SSF51984">
    <property type="entry name" value="MurCD N-terminal domain"/>
    <property type="match status" value="1"/>
</dbReference>
<dbReference type="HAMAP" id="MF_00639">
    <property type="entry name" value="MurD"/>
    <property type="match status" value="1"/>
</dbReference>
<dbReference type="EMBL" id="AUYB01000104">
    <property type="protein sequence ID" value="KZN37350.1"/>
    <property type="molecule type" value="Genomic_DNA"/>
</dbReference>
<dbReference type="EC" id="6.3.2.9" evidence="7 8"/>
<dbReference type="Gene3D" id="3.40.1190.10">
    <property type="entry name" value="Mur-like, catalytic domain"/>
    <property type="match status" value="1"/>
</dbReference>
<dbReference type="InterPro" id="IPR005762">
    <property type="entry name" value="MurD"/>
</dbReference>
<keyword evidence="9" id="KW-0472">Membrane</keyword>
<keyword evidence="7 8" id="KW-0131">Cell cycle</keyword>
<evidence type="ECO:0000256" key="3">
    <source>
        <dbReference type="ARBA" id="ARBA00022490"/>
    </source>
</evidence>
<dbReference type="InterPro" id="IPR004101">
    <property type="entry name" value="Mur_ligase_C"/>
</dbReference>
<evidence type="ECO:0000256" key="6">
    <source>
        <dbReference type="ARBA" id="ARBA00022840"/>
    </source>
</evidence>
<dbReference type="PATRIC" id="fig|1365250.3.peg.2952"/>
<keyword evidence="5 7" id="KW-0547">Nucleotide-binding</keyword>
<dbReference type="Pfam" id="PF08245">
    <property type="entry name" value="Mur_ligase_M"/>
    <property type="match status" value="1"/>
</dbReference>
<dbReference type="Gene3D" id="3.40.50.720">
    <property type="entry name" value="NAD(P)-binding Rossmann-like Domain"/>
    <property type="match status" value="1"/>
</dbReference>
<dbReference type="InterPro" id="IPR013221">
    <property type="entry name" value="Mur_ligase_cen"/>
</dbReference>
<dbReference type="Proteomes" id="UP000076643">
    <property type="component" value="Unassembled WGS sequence"/>
</dbReference>
<feature type="binding site" evidence="7">
    <location>
        <begin position="118"/>
        <end position="124"/>
    </location>
    <ligand>
        <name>ATP</name>
        <dbReference type="ChEBI" id="CHEBI:30616"/>
    </ligand>
</feature>
<dbReference type="GO" id="GO:0071555">
    <property type="term" value="P:cell wall organization"/>
    <property type="evidence" value="ECO:0007669"/>
    <property type="project" value="UniProtKB-KW"/>
</dbReference>
<dbReference type="AlphaFoldDB" id="A0A166WG21"/>
<evidence type="ECO:0000259" key="10">
    <source>
        <dbReference type="Pfam" id="PF02875"/>
    </source>
</evidence>
<dbReference type="GO" id="GO:0005524">
    <property type="term" value="F:ATP binding"/>
    <property type="evidence" value="ECO:0007669"/>
    <property type="project" value="UniProtKB-UniRule"/>
</dbReference>
<dbReference type="InterPro" id="IPR036565">
    <property type="entry name" value="Mur-like_cat_sf"/>
</dbReference>
<comment type="function">
    <text evidence="7 8">Cell wall formation. Catalyzes the addition of glutamate to the nucleotide precursor UDP-N-acetylmuramoyl-L-alanine (UMA).</text>
</comment>
<dbReference type="NCBIfam" id="TIGR01087">
    <property type="entry name" value="murD"/>
    <property type="match status" value="1"/>
</dbReference>
<dbReference type="Gene3D" id="3.90.190.20">
    <property type="entry name" value="Mur ligase, C-terminal domain"/>
    <property type="match status" value="1"/>
</dbReference>
<dbReference type="RefSeq" id="WP_063365453.1">
    <property type="nucleotide sequence ID" value="NZ_AQHB01000030.1"/>
</dbReference>
<comment type="subcellular location">
    <subcellularLocation>
        <location evidence="1 7 8">Cytoplasm</location>
    </subcellularLocation>
</comment>
<dbReference type="GO" id="GO:0051301">
    <property type="term" value="P:cell division"/>
    <property type="evidence" value="ECO:0007669"/>
    <property type="project" value="UniProtKB-KW"/>
</dbReference>
<dbReference type="GO" id="GO:0008764">
    <property type="term" value="F:UDP-N-acetylmuramoylalanine-D-glutamate ligase activity"/>
    <property type="evidence" value="ECO:0007669"/>
    <property type="project" value="UniProtKB-UniRule"/>
</dbReference>
<evidence type="ECO:0000313" key="12">
    <source>
        <dbReference type="EMBL" id="KZN37350.1"/>
    </source>
</evidence>
<evidence type="ECO:0000313" key="13">
    <source>
        <dbReference type="Proteomes" id="UP000076643"/>
    </source>
</evidence>
<keyword evidence="3 7" id="KW-0963">Cytoplasm</keyword>
<keyword evidence="7 8" id="KW-0961">Cell wall biogenesis/degradation</keyword>
<dbReference type="Pfam" id="PF02875">
    <property type="entry name" value="Mur_ligase_C"/>
    <property type="match status" value="1"/>
</dbReference>